<dbReference type="EMBL" id="FOAF01000004">
    <property type="protein sequence ID" value="SEL80938.1"/>
    <property type="molecule type" value="Genomic_DNA"/>
</dbReference>
<dbReference type="OrthoDB" id="9787988at2"/>
<keyword evidence="1" id="KW-0805">Transcription regulation</keyword>
<dbReference type="SUPFAM" id="SSF51182">
    <property type="entry name" value="RmlC-like cupins"/>
    <property type="match status" value="1"/>
</dbReference>
<gene>
    <name evidence="5" type="ORF">SAMN05661044_03412</name>
</gene>
<sequence length="290" mass="33672">MKPQLLKLSTAPTQSFSVRQDFVPYMNNKWHYHAEVELIHFFKGRGTQFIGDQIDHFNSGDIVLIGSQLPHYWRFDDLYFANTNQEKADVRVAHFNECFWGKDFLELPENLNIKQLLDKAKRGIQIIGQTKKKIANILQEMLSSEGTKRILLLIEALHIIASDQNYQLISSMGFHPNLQDEEKCRINGIFDYTLSNFRQKISLEDISVIAGISSNSFCRYFKSKTGKTYSRFLLEIRVGHACKLLIENKMSVKQLCYESGFNNFASFHKYFKQITGKSPLSYQRAFLEKV</sequence>
<evidence type="ECO:0000256" key="2">
    <source>
        <dbReference type="ARBA" id="ARBA00023125"/>
    </source>
</evidence>
<dbReference type="InterPro" id="IPR009057">
    <property type="entry name" value="Homeodomain-like_sf"/>
</dbReference>
<dbReference type="PANTHER" id="PTHR43280:SF2">
    <property type="entry name" value="HTH-TYPE TRANSCRIPTIONAL REGULATOR EXSA"/>
    <property type="match status" value="1"/>
</dbReference>
<reference evidence="6" key="1">
    <citation type="submission" date="2016-10" db="EMBL/GenBank/DDBJ databases">
        <authorList>
            <person name="Varghese N."/>
            <person name="Submissions S."/>
        </authorList>
    </citation>
    <scope>NUCLEOTIDE SEQUENCE [LARGE SCALE GENOMIC DNA]</scope>
    <source>
        <strain evidence="6">DSM 18733</strain>
    </source>
</reference>
<name>A0A1H7T8B6_OLID1</name>
<feature type="domain" description="HTH araC/xylS-type" evidence="4">
    <location>
        <begin position="187"/>
        <end position="285"/>
    </location>
</feature>
<keyword evidence="3" id="KW-0804">Transcription</keyword>
<evidence type="ECO:0000259" key="4">
    <source>
        <dbReference type="PROSITE" id="PS01124"/>
    </source>
</evidence>
<dbReference type="InterPro" id="IPR018060">
    <property type="entry name" value="HTH_AraC"/>
</dbReference>
<protein>
    <submittedName>
        <fullName evidence="5">AraC-type DNA-binding protein</fullName>
    </submittedName>
</protein>
<dbReference type="InterPro" id="IPR014710">
    <property type="entry name" value="RmlC-like_jellyroll"/>
</dbReference>
<dbReference type="Proteomes" id="UP000199421">
    <property type="component" value="Unassembled WGS sequence"/>
</dbReference>
<accession>A0A1H7T8B6</accession>
<dbReference type="Gene3D" id="2.60.120.10">
    <property type="entry name" value="Jelly Rolls"/>
    <property type="match status" value="1"/>
</dbReference>
<evidence type="ECO:0000313" key="6">
    <source>
        <dbReference type="Proteomes" id="UP000199421"/>
    </source>
</evidence>
<dbReference type="InterPro" id="IPR011051">
    <property type="entry name" value="RmlC_Cupin_sf"/>
</dbReference>
<dbReference type="PROSITE" id="PS00041">
    <property type="entry name" value="HTH_ARAC_FAMILY_1"/>
    <property type="match status" value="1"/>
</dbReference>
<dbReference type="GO" id="GO:0003700">
    <property type="term" value="F:DNA-binding transcription factor activity"/>
    <property type="evidence" value="ECO:0007669"/>
    <property type="project" value="InterPro"/>
</dbReference>
<dbReference type="SMART" id="SM00342">
    <property type="entry name" value="HTH_ARAC"/>
    <property type="match status" value="1"/>
</dbReference>
<dbReference type="Pfam" id="PF12833">
    <property type="entry name" value="HTH_18"/>
    <property type="match status" value="1"/>
</dbReference>
<evidence type="ECO:0000256" key="1">
    <source>
        <dbReference type="ARBA" id="ARBA00023015"/>
    </source>
</evidence>
<dbReference type="Gene3D" id="1.10.10.60">
    <property type="entry name" value="Homeodomain-like"/>
    <property type="match status" value="2"/>
</dbReference>
<dbReference type="InterPro" id="IPR018062">
    <property type="entry name" value="HTH_AraC-typ_CS"/>
</dbReference>
<dbReference type="STRING" id="407022.SAMN05661044_03412"/>
<evidence type="ECO:0000256" key="3">
    <source>
        <dbReference type="ARBA" id="ARBA00023163"/>
    </source>
</evidence>
<dbReference type="PANTHER" id="PTHR43280">
    <property type="entry name" value="ARAC-FAMILY TRANSCRIPTIONAL REGULATOR"/>
    <property type="match status" value="1"/>
</dbReference>
<evidence type="ECO:0000313" key="5">
    <source>
        <dbReference type="EMBL" id="SEL80938.1"/>
    </source>
</evidence>
<keyword evidence="6" id="KW-1185">Reference proteome</keyword>
<keyword evidence="2 5" id="KW-0238">DNA-binding</keyword>
<dbReference type="GO" id="GO:0043565">
    <property type="term" value="F:sequence-specific DNA binding"/>
    <property type="evidence" value="ECO:0007669"/>
    <property type="project" value="InterPro"/>
</dbReference>
<dbReference type="SUPFAM" id="SSF46689">
    <property type="entry name" value="Homeodomain-like"/>
    <property type="match status" value="2"/>
</dbReference>
<organism evidence="5 6">
    <name type="scientific">Olivibacter domesticus</name>
    <name type="common">Pseudosphingobacterium domesticum</name>
    <dbReference type="NCBI Taxonomy" id="407022"/>
    <lineage>
        <taxon>Bacteria</taxon>
        <taxon>Pseudomonadati</taxon>
        <taxon>Bacteroidota</taxon>
        <taxon>Sphingobacteriia</taxon>
        <taxon>Sphingobacteriales</taxon>
        <taxon>Sphingobacteriaceae</taxon>
        <taxon>Olivibacter</taxon>
    </lineage>
</organism>
<dbReference type="RefSeq" id="WP_093326564.1">
    <property type="nucleotide sequence ID" value="NZ_FOAF01000004.1"/>
</dbReference>
<dbReference type="PROSITE" id="PS01124">
    <property type="entry name" value="HTH_ARAC_FAMILY_2"/>
    <property type="match status" value="1"/>
</dbReference>
<proteinExistence type="predicted"/>
<dbReference type="AlphaFoldDB" id="A0A1H7T8B6"/>